<dbReference type="PROSITE" id="PS51900">
    <property type="entry name" value="CB"/>
    <property type="match status" value="1"/>
</dbReference>
<comment type="similarity">
    <text evidence="1">Belongs to the 'phage' integrase family.</text>
</comment>
<evidence type="ECO:0000256" key="2">
    <source>
        <dbReference type="ARBA" id="ARBA00022908"/>
    </source>
</evidence>
<evidence type="ECO:0000259" key="6">
    <source>
        <dbReference type="PROSITE" id="PS51898"/>
    </source>
</evidence>
<dbReference type="NCBIfam" id="TIGR02249">
    <property type="entry name" value="integrase_gron"/>
    <property type="match status" value="1"/>
</dbReference>
<evidence type="ECO:0000256" key="4">
    <source>
        <dbReference type="ARBA" id="ARBA00023172"/>
    </source>
</evidence>
<dbReference type="PANTHER" id="PTHR30349:SF64">
    <property type="entry name" value="PROPHAGE INTEGRASE INTD-RELATED"/>
    <property type="match status" value="1"/>
</dbReference>
<dbReference type="InterPro" id="IPR004107">
    <property type="entry name" value="Integrase_SAM-like_N"/>
</dbReference>
<keyword evidence="3 5" id="KW-0238">DNA-binding</keyword>
<dbReference type="GO" id="GO:0006310">
    <property type="term" value="P:DNA recombination"/>
    <property type="evidence" value="ECO:0007669"/>
    <property type="project" value="UniProtKB-KW"/>
</dbReference>
<feature type="domain" description="Tyr recombinase" evidence="6">
    <location>
        <begin position="106"/>
        <end position="318"/>
    </location>
</feature>
<evidence type="ECO:0000259" key="7">
    <source>
        <dbReference type="PROSITE" id="PS51900"/>
    </source>
</evidence>
<keyword evidence="2" id="KW-0229">DNA integration</keyword>
<dbReference type="InterPro" id="IPR002104">
    <property type="entry name" value="Integrase_catalytic"/>
</dbReference>
<organism evidence="8 9">
    <name type="scientific">Halopseudomonas formosensis</name>
    <dbReference type="NCBI Taxonomy" id="1002526"/>
    <lineage>
        <taxon>Bacteria</taxon>
        <taxon>Pseudomonadati</taxon>
        <taxon>Pseudomonadota</taxon>
        <taxon>Gammaproteobacteria</taxon>
        <taxon>Pseudomonadales</taxon>
        <taxon>Pseudomonadaceae</taxon>
        <taxon>Halopseudomonas</taxon>
    </lineage>
</organism>
<dbReference type="EMBL" id="FOYD01000001">
    <property type="protein sequence ID" value="SFQ57705.1"/>
    <property type="molecule type" value="Genomic_DNA"/>
</dbReference>
<evidence type="ECO:0000256" key="5">
    <source>
        <dbReference type="PROSITE-ProRule" id="PRU01248"/>
    </source>
</evidence>
<dbReference type="InterPro" id="IPR011010">
    <property type="entry name" value="DNA_brk_join_enz"/>
</dbReference>
<dbReference type="InterPro" id="IPR011946">
    <property type="entry name" value="Integrase_integron-type"/>
</dbReference>
<evidence type="ECO:0000313" key="9">
    <source>
        <dbReference type="Proteomes" id="UP000242815"/>
    </source>
</evidence>
<dbReference type="InterPro" id="IPR013762">
    <property type="entry name" value="Integrase-like_cat_sf"/>
</dbReference>
<dbReference type="OrthoDB" id="9801717at2"/>
<dbReference type="Pfam" id="PF13495">
    <property type="entry name" value="Phage_int_SAM_4"/>
    <property type="match status" value="1"/>
</dbReference>
<accession>A0A1I5ZMS4</accession>
<dbReference type="Gene3D" id="1.10.150.130">
    <property type="match status" value="1"/>
</dbReference>
<dbReference type="Gene3D" id="1.10.443.10">
    <property type="entry name" value="Intergrase catalytic core"/>
    <property type="match status" value="1"/>
</dbReference>
<name>A0A1I5ZMS4_9GAMM</name>
<dbReference type="PANTHER" id="PTHR30349">
    <property type="entry name" value="PHAGE INTEGRASE-RELATED"/>
    <property type="match status" value="1"/>
</dbReference>
<dbReference type="AlphaFoldDB" id="A0A1I5ZMS4"/>
<dbReference type="SUPFAM" id="SSF56349">
    <property type="entry name" value="DNA breaking-rejoining enzymes"/>
    <property type="match status" value="1"/>
</dbReference>
<dbReference type="RefSeq" id="WP_090536006.1">
    <property type="nucleotide sequence ID" value="NZ_FOYD01000001.1"/>
</dbReference>
<dbReference type="GO" id="GO:0003677">
    <property type="term" value="F:DNA binding"/>
    <property type="evidence" value="ECO:0007669"/>
    <property type="project" value="UniProtKB-UniRule"/>
</dbReference>
<keyword evidence="4" id="KW-0233">DNA recombination</keyword>
<evidence type="ECO:0000256" key="1">
    <source>
        <dbReference type="ARBA" id="ARBA00008857"/>
    </source>
</evidence>
<feature type="domain" description="Core-binding (CB)" evidence="7">
    <location>
        <begin position="5"/>
        <end position="88"/>
    </location>
</feature>
<dbReference type="InterPro" id="IPR044068">
    <property type="entry name" value="CB"/>
</dbReference>
<dbReference type="InterPro" id="IPR050090">
    <property type="entry name" value="Tyrosine_recombinase_XerCD"/>
</dbReference>
<reference evidence="8 9" key="1">
    <citation type="submission" date="2016-10" db="EMBL/GenBank/DDBJ databases">
        <authorList>
            <person name="de Groot N.N."/>
        </authorList>
    </citation>
    <scope>NUCLEOTIDE SEQUENCE [LARGE SCALE GENOMIC DNA]</scope>
    <source>
        <strain evidence="8 9">JCM 18415</strain>
    </source>
</reference>
<dbReference type="PROSITE" id="PS51898">
    <property type="entry name" value="TYR_RECOMBINASE"/>
    <property type="match status" value="1"/>
</dbReference>
<dbReference type="STRING" id="1002526.SAMN05216578_101145"/>
<dbReference type="GO" id="GO:0015074">
    <property type="term" value="P:DNA integration"/>
    <property type="evidence" value="ECO:0007669"/>
    <property type="project" value="UniProtKB-KW"/>
</dbReference>
<evidence type="ECO:0000256" key="3">
    <source>
        <dbReference type="ARBA" id="ARBA00023125"/>
    </source>
</evidence>
<dbReference type="InterPro" id="IPR010998">
    <property type="entry name" value="Integrase_recombinase_N"/>
</dbReference>
<dbReference type="Pfam" id="PF00589">
    <property type="entry name" value="Phage_integrase"/>
    <property type="match status" value="1"/>
</dbReference>
<sequence length="321" mass="36602">MDSLAPKLRLREQFRSVMRLNHYSIRTEKSYWYWIRYFIRFHGMRHPLELGTSDVNAFLSWLATDRQVAAATQNLALNAIVFLYARVLEQPLGAIGDVVRVKRPPRLPTVLTHQEAMSIIEHLGQPYRLLASLMYGAGLRVVESSRLRVKDIDFRNQTIIVRDGKGCKDRTTLLPAPLIIPIKHRIAQIEAAWRSQEEMYKVPVSLPFALRRKYPRASVSLAWQWLFPSSGICLDEDGRSVRHHVHVSTIQRAVKQAVRGTGIEKPVGCHTFRHTFATELLRRGSDIRTVQTLLGHADVRTTQIYTHVLGQGFAGVQSPLG</sequence>
<dbReference type="Proteomes" id="UP000242815">
    <property type="component" value="Unassembled WGS sequence"/>
</dbReference>
<gene>
    <name evidence="8" type="ORF">SAMN05216578_101145</name>
</gene>
<proteinExistence type="inferred from homology"/>
<evidence type="ECO:0000313" key="8">
    <source>
        <dbReference type="EMBL" id="SFQ57705.1"/>
    </source>
</evidence>
<protein>
    <submittedName>
        <fullName evidence="8">Integron integrase</fullName>
    </submittedName>
</protein>